<keyword evidence="3" id="KW-0812">Transmembrane</keyword>
<feature type="transmembrane region" description="Helical" evidence="3">
    <location>
        <begin position="34"/>
        <end position="52"/>
    </location>
</feature>
<organism evidence="5 6">
    <name type="scientific">Actinomycetospora chlora</name>
    <dbReference type="NCBI Taxonomy" id="663608"/>
    <lineage>
        <taxon>Bacteria</taxon>
        <taxon>Bacillati</taxon>
        <taxon>Actinomycetota</taxon>
        <taxon>Actinomycetes</taxon>
        <taxon>Pseudonocardiales</taxon>
        <taxon>Pseudonocardiaceae</taxon>
        <taxon>Actinomycetospora</taxon>
    </lineage>
</organism>
<dbReference type="Pfam" id="PF00582">
    <property type="entry name" value="Usp"/>
    <property type="match status" value="1"/>
</dbReference>
<dbReference type="InterPro" id="IPR006015">
    <property type="entry name" value="Universal_stress_UspA"/>
</dbReference>
<gene>
    <name evidence="5" type="ORF">GCM10023200_27420</name>
</gene>
<feature type="region of interest" description="Disordered" evidence="2">
    <location>
        <begin position="203"/>
        <end position="230"/>
    </location>
</feature>
<protein>
    <recommendedName>
        <fullName evidence="4">UspA domain-containing protein</fullName>
    </recommendedName>
</protein>
<comment type="similarity">
    <text evidence="1">Belongs to the universal stress protein A family.</text>
</comment>
<dbReference type="Gene3D" id="3.40.50.12370">
    <property type="match status" value="1"/>
</dbReference>
<dbReference type="PANTHER" id="PTHR46268">
    <property type="entry name" value="STRESS RESPONSE PROTEIN NHAX"/>
    <property type="match status" value="1"/>
</dbReference>
<evidence type="ECO:0000256" key="2">
    <source>
        <dbReference type="SAM" id="MobiDB-lite"/>
    </source>
</evidence>
<keyword evidence="6" id="KW-1185">Reference proteome</keyword>
<accession>A0ABP9B6A5</accession>
<feature type="compositionally biased region" description="Low complexity" evidence="2">
    <location>
        <begin position="203"/>
        <end position="213"/>
    </location>
</feature>
<dbReference type="PRINTS" id="PR01438">
    <property type="entry name" value="UNVRSLSTRESS"/>
</dbReference>
<dbReference type="SUPFAM" id="SSF52402">
    <property type="entry name" value="Adenine nucleotide alpha hydrolases-like"/>
    <property type="match status" value="1"/>
</dbReference>
<dbReference type="EMBL" id="BAABHO010000019">
    <property type="protein sequence ID" value="GAA4790835.1"/>
    <property type="molecule type" value="Genomic_DNA"/>
</dbReference>
<dbReference type="InterPro" id="IPR006016">
    <property type="entry name" value="UspA"/>
</dbReference>
<dbReference type="CDD" id="cd00293">
    <property type="entry name" value="USP-like"/>
    <property type="match status" value="1"/>
</dbReference>
<evidence type="ECO:0000256" key="1">
    <source>
        <dbReference type="ARBA" id="ARBA00008791"/>
    </source>
</evidence>
<evidence type="ECO:0000259" key="4">
    <source>
        <dbReference type="Pfam" id="PF00582"/>
    </source>
</evidence>
<keyword evidence="3" id="KW-1133">Transmembrane helix</keyword>
<keyword evidence="3" id="KW-0472">Membrane</keyword>
<feature type="domain" description="UspA" evidence="4">
    <location>
        <begin position="74"/>
        <end position="203"/>
    </location>
</feature>
<proteinExistence type="inferred from homology"/>
<dbReference type="Proteomes" id="UP001500928">
    <property type="component" value="Unassembled WGS sequence"/>
</dbReference>
<evidence type="ECO:0000256" key="3">
    <source>
        <dbReference type="SAM" id="Phobius"/>
    </source>
</evidence>
<reference evidence="6" key="1">
    <citation type="journal article" date="2019" name="Int. J. Syst. Evol. Microbiol.">
        <title>The Global Catalogue of Microorganisms (GCM) 10K type strain sequencing project: providing services to taxonomists for standard genome sequencing and annotation.</title>
        <authorList>
            <consortium name="The Broad Institute Genomics Platform"/>
            <consortium name="The Broad Institute Genome Sequencing Center for Infectious Disease"/>
            <person name="Wu L."/>
            <person name="Ma J."/>
        </authorList>
    </citation>
    <scope>NUCLEOTIDE SEQUENCE [LARGE SCALE GENOMIC DNA]</scope>
    <source>
        <strain evidence="6">JCM 17979</strain>
    </source>
</reference>
<sequence>MGSTALAVVLGVVWVGSGLLAAFVLLGRQGYRDWRWYVTGAVLGPLFVPVAAERADRSVRVLDAGPDAVGAGATVVVGVDGSSGADEAVRLAVPLAAVGARVVLVAVVDPDAGDGPPDDERRVRARSLLDDRARWFGRGSAVTTEVVGGQPARALLAVARAEGAAVIVLVPRPAGPPAAAAHLLGDVGCRLAHRAPVPVLLARPPASRSAPAAGSKDPAVHDRAGSPSRP</sequence>
<comment type="caution">
    <text evidence="5">The sequence shown here is derived from an EMBL/GenBank/DDBJ whole genome shotgun (WGS) entry which is preliminary data.</text>
</comment>
<feature type="transmembrane region" description="Helical" evidence="3">
    <location>
        <begin position="6"/>
        <end position="27"/>
    </location>
</feature>
<evidence type="ECO:0000313" key="5">
    <source>
        <dbReference type="EMBL" id="GAA4790835.1"/>
    </source>
</evidence>
<name>A0ABP9B6A5_9PSEU</name>
<evidence type="ECO:0000313" key="6">
    <source>
        <dbReference type="Proteomes" id="UP001500928"/>
    </source>
</evidence>
<dbReference type="PANTHER" id="PTHR46268:SF6">
    <property type="entry name" value="UNIVERSAL STRESS PROTEIN UP12"/>
    <property type="match status" value="1"/>
</dbReference>
<dbReference type="RefSeq" id="WP_345415324.1">
    <property type="nucleotide sequence ID" value="NZ_BAABHO010000019.1"/>
</dbReference>